<dbReference type="EC" id="1.14.13.-" evidence="9"/>
<dbReference type="Pfam" id="PF03232">
    <property type="entry name" value="COQ7"/>
    <property type="match status" value="1"/>
</dbReference>
<name>A0A484HAS8_9ZZZZ</name>
<sequence length="207" mass="23354">MPDDIDDRLSCRTQDGFATPPPSGVRRRRLLGERPRKEIRARVIRVNQAGEYGAVRIYEGQMVVLKHKACAAVLRAMTENEKTHLATFNDLLVKKRVRPTILQPLWHILGFTLGASTALLGEKAAMACTVAIEEVIEGHYTRQLYMLDEDEEGDRELLKVIRQCREDEREHRAIGLTHGATQHPASPVLSTLIKAASRLAIWLSERV</sequence>
<evidence type="ECO:0000256" key="1">
    <source>
        <dbReference type="ARBA" id="ARBA00004749"/>
    </source>
</evidence>
<evidence type="ECO:0000256" key="6">
    <source>
        <dbReference type="ARBA" id="ARBA00023033"/>
    </source>
</evidence>
<dbReference type="GO" id="GO:0008682">
    <property type="term" value="F:3-demethoxyubiquinol 3-hydroxylase activity"/>
    <property type="evidence" value="ECO:0007669"/>
    <property type="project" value="TreeGrafter"/>
</dbReference>
<keyword evidence="5" id="KW-0408">Iron</keyword>
<keyword evidence="3" id="KW-0479">Metal-binding</keyword>
<dbReference type="GO" id="GO:0005743">
    <property type="term" value="C:mitochondrial inner membrane"/>
    <property type="evidence" value="ECO:0007669"/>
    <property type="project" value="TreeGrafter"/>
</dbReference>
<evidence type="ECO:0000256" key="2">
    <source>
        <dbReference type="ARBA" id="ARBA00022688"/>
    </source>
</evidence>
<dbReference type="GO" id="GO:0006744">
    <property type="term" value="P:ubiquinone biosynthetic process"/>
    <property type="evidence" value="ECO:0007669"/>
    <property type="project" value="UniProtKB-KW"/>
</dbReference>
<protein>
    <submittedName>
        <fullName evidence="9">2-octaprenyl-3-methyl-6-methoxy-1,4-benzoquinol hydroxylase</fullName>
        <ecNumber evidence="9">1.14.13.-</ecNumber>
    </submittedName>
</protein>
<evidence type="ECO:0000256" key="5">
    <source>
        <dbReference type="ARBA" id="ARBA00023004"/>
    </source>
</evidence>
<evidence type="ECO:0000313" key="9">
    <source>
        <dbReference type="EMBL" id="VBB69238.1"/>
    </source>
</evidence>
<comment type="pathway">
    <text evidence="1">Cofactor biosynthesis; ubiquinone biosynthesis.</text>
</comment>
<dbReference type="InterPro" id="IPR011566">
    <property type="entry name" value="Ubq_synth_Coq7"/>
</dbReference>
<proteinExistence type="inferred from homology"/>
<keyword evidence="4 9" id="KW-0560">Oxidoreductase</keyword>
<keyword evidence="2" id="KW-0831">Ubiquinone biosynthesis</keyword>
<dbReference type="HAMAP" id="MF_01658">
    <property type="entry name" value="COQ7"/>
    <property type="match status" value="1"/>
</dbReference>
<evidence type="ECO:0000256" key="3">
    <source>
        <dbReference type="ARBA" id="ARBA00022723"/>
    </source>
</evidence>
<dbReference type="EMBL" id="LR026963">
    <property type="protein sequence ID" value="VBB69238.1"/>
    <property type="molecule type" value="Genomic_DNA"/>
</dbReference>
<dbReference type="SUPFAM" id="SSF47240">
    <property type="entry name" value="Ferritin-like"/>
    <property type="match status" value="1"/>
</dbReference>
<organism evidence="9">
    <name type="scientific">invertebrate metagenome</name>
    <dbReference type="NCBI Taxonomy" id="1711999"/>
    <lineage>
        <taxon>unclassified sequences</taxon>
        <taxon>metagenomes</taxon>
        <taxon>organismal metagenomes</taxon>
    </lineage>
</organism>
<evidence type="ECO:0000256" key="8">
    <source>
        <dbReference type="SAM" id="MobiDB-lite"/>
    </source>
</evidence>
<evidence type="ECO:0000256" key="4">
    <source>
        <dbReference type="ARBA" id="ARBA00023002"/>
    </source>
</evidence>
<keyword evidence="7" id="KW-0472">Membrane</keyword>
<keyword evidence="6" id="KW-0503">Monooxygenase</keyword>
<feature type="region of interest" description="Disordered" evidence="8">
    <location>
        <begin position="1"/>
        <end position="31"/>
    </location>
</feature>
<dbReference type="GO" id="GO:0046872">
    <property type="term" value="F:metal ion binding"/>
    <property type="evidence" value="ECO:0007669"/>
    <property type="project" value="UniProtKB-KW"/>
</dbReference>
<dbReference type="InterPro" id="IPR009078">
    <property type="entry name" value="Ferritin-like_SF"/>
</dbReference>
<evidence type="ECO:0000256" key="7">
    <source>
        <dbReference type="ARBA" id="ARBA00023136"/>
    </source>
</evidence>
<dbReference type="AlphaFoldDB" id="A0A484HAS8"/>
<reference evidence="9" key="1">
    <citation type="submission" date="2018-10" db="EMBL/GenBank/DDBJ databases">
        <authorList>
            <person name="Gruber-Vodicka H."/>
            <person name="Jaeckle O."/>
        </authorList>
    </citation>
    <scope>NUCLEOTIDE SEQUENCE</scope>
</reference>
<dbReference type="PANTHER" id="PTHR11237">
    <property type="entry name" value="COENZYME Q10 BIOSYNTHESIS PROTEIN 7"/>
    <property type="match status" value="1"/>
</dbReference>
<dbReference type="PANTHER" id="PTHR11237:SF4">
    <property type="entry name" value="5-DEMETHOXYUBIQUINONE HYDROXYLASE, MITOCHONDRIAL"/>
    <property type="match status" value="1"/>
</dbReference>
<gene>
    <name evidence="9" type="ORF">RIEGSTA812A_PEG_711</name>
</gene>
<dbReference type="CDD" id="cd01042">
    <property type="entry name" value="DMQH"/>
    <property type="match status" value="1"/>
</dbReference>
<accession>A0A484HAS8</accession>